<evidence type="ECO:0000313" key="8">
    <source>
        <dbReference type="EMBL" id="MBH0778220.1"/>
    </source>
</evidence>
<dbReference type="EMBL" id="JADMLG010000007">
    <property type="protein sequence ID" value="MBH0778220.1"/>
    <property type="molecule type" value="Genomic_DNA"/>
</dbReference>
<comment type="caution">
    <text evidence="8">The sequence shown here is derived from an EMBL/GenBank/DDBJ whole genome shotgun (WGS) entry which is preliminary data.</text>
</comment>
<dbReference type="GO" id="GO:0005886">
    <property type="term" value="C:plasma membrane"/>
    <property type="evidence" value="ECO:0007669"/>
    <property type="project" value="UniProtKB-SubCell"/>
</dbReference>
<dbReference type="Gene3D" id="1.20.1250.20">
    <property type="entry name" value="MFS general substrate transporter like domains"/>
    <property type="match status" value="2"/>
</dbReference>
<feature type="transmembrane region" description="Helical" evidence="6">
    <location>
        <begin position="241"/>
        <end position="260"/>
    </location>
</feature>
<name>A0A931N1C5_9NOCA</name>
<dbReference type="AlphaFoldDB" id="A0A931N1C5"/>
<feature type="transmembrane region" description="Helical" evidence="6">
    <location>
        <begin position="207"/>
        <end position="229"/>
    </location>
</feature>
<feature type="transmembrane region" description="Helical" evidence="6">
    <location>
        <begin position="163"/>
        <end position="186"/>
    </location>
</feature>
<feature type="transmembrane region" description="Helical" evidence="6">
    <location>
        <begin position="55"/>
        <end position="72"/>
    </location>
</feature>
<gene>
    <name evidence="8" type="ORF">IT779_18220</name>
</gene>
<feature type="transmembrane region" description="Helical" evidence="6">
    <location>
        <begin position="136"/>
        <end position="157"/>
    </location>
</feature>
<evidence type="ECO:0000256" key="6">
    <source>
        <dbReference type="SAM" id="Phobius"/>
    </source>
</evidence>
<dbReference type="Proteomes" id="UP000655751">
    <property type="component" value="Unassembled WGS sequence"/>
</dbReference>
<feature type="transmembrane region" description="Helical" evidence="6">
    <location>
        <begin position="79"/>
        <end position="102"/>
    </location>
</feature>
<keyword evidence="9" id="KW-1185">Reference proteome</keyword>
<dbReference type="PANTHER" id="PTHR43124:SF10">
    <property type="entry name" value="PURINE EFFLUX PUMP PBUE"/>
    <property type="match status" value="1"/>
</dbReference>
<dbReference type="InterPro" id="IPR011701">
    <property type="entry name" value="MFS"/>
</dbReference>
<feature type="transmembrane region" description="Helical" evidence="6">
    <location>
        <begin position="12"/>
        <end position="35"/>
    </location>
</feature>
<organism evidence="8 9">
    <name type="scientific">Nocardia bovistercoris</name>
    <dbReference type="NCBI Taxonomy" id="2785916"/>
    <lineage>
        <taxon>Bacteria</taxon>
        <taxon>Bacillati</taxon>
        <taxon>Actinomycetota</taxon>
        <taxon>Actinomycetes</taxon>
        <taxon>Mycobacteriales</taxon>
        <taxon>Nocardiaceae</taxon>
        <taxon>Nocardia</taxon>
    </lineage>
</organism>
<dbReference type="PANTHER" id="PTHR43124">
    <property type="entry name" value="PURINE EFFLUX PUMP PBUE"/>
    <property type="match status" value="1"/>
</dbReference>
<keyword evidence="2" id="KW-1003">Cell membrane</keyword>
<evidence type="ECO:0000256" key="3">
    <source>
        <dbReference type="ARBA" id="ARBA00022692"/>
    </source>
</evidence>
<feature type="transmembrane region" description="Helical" evidence="6">
    <location>
        <begin position="326"/>
        <end position="348"/>
    </location>
</feature>
<sequence length="390" mass="39617">MIIRQGSNNPWRALIPLAVGTFVLGTDLFVLTGMLPLIATDLDVSVATAGQLTTLFAWTYAVASPLIAAATGSWDRRTLLGGGAALFVLGMIGQAAATTFAVMALGRIVAAIGAAAFQANAFAVAGVLADDRGRGRALAIVASGITVSTVAGVPIGIFVERWIGWRGVLWLIAVGGAVAAALVPLLPRVTLPSTGLRDRLGVLIRPPVLGVLAVSTVAMTATFITLNYLPVVVAPSVSQSLLPWLLLAMGIGQVVGTGLIGRWVDRYGPRPTLAVALLGTALGLFCLATTTEITWAVFVSLAVTGFFVGMTMVPQQHRLFALAPDAPTVALGLNGSATYLGGGLGAIIGGAVLGAAGSSVVPWVSVGIALLAVTAGFGLRTREKPAPAIA</sequence>
<keyword evidence="3 6" id="KW-0812">Transmembrane</keyword>
<feature type="transmembrane region" description="Helical" evidence="6">
    <location>
        <begin position="108"/>
        <end position="129"/>
    </location>
</feature>
<evidence type="ECO:0000256" key="2">
    <source>
        <dbReference type="ARBA" id="ARBA00022475"/>
    </source>
</evidence>
<evidence type="ECO:0000313" key="9">
    <source>
        <dbReference type="Proteomes" id="UP000655751"/>
    </source>
</evidence>
<evidence type="ECO:0000259" key="7">
    <source>
        <dbReference type="PROSITE" id="PS50850"/>
    </source>
</evidence>
<keyword evidence="5 6" id="KW-0472">Membrane</keyword>
<comment type="subcellular location">
    <subcellularLocation>
        <location evidence="1">Cell membrane</location>
        <topology evidence="1">Multi-pass membrane protein</topology>
    </subcellularLocation>
</comment>
<dbReference type="RefSeq" id="WP_196150539.1">
    <property type="nucleotide sequence ID" value="NZ_JADMLG010000007.1"/>
</dbReference>
<accession>A0A931N1C5</accession>
<protein>
    <submittedName>
        <fullName evidence="8">MFS transporter</fullName>
    </submittedName>
</protein>
<evidence type="ECO:0000256" key="1">
    <source>
        <dbReference type="ARBA" id="ARBA00004651"/>
    </source>
</evidence>
<evidence type="ECO:0000256" key="5">
    <source>
        <dbReference type="ARBA" id="ARBA00023136"/>
    </source>
</evidence>
<dbReference type="CDD" id="cd17324">
    <property type="entry name" value="MFS_NepI_like"/>
    <property type="match status" value="1"/>
</dbReference>
<feature type="domain" description="Major facilitator superfamily (MFS) profile" evidence="7">
    <location>
        <begin position="13"/>
        <end position="384"/>
    </location>
</feature>
<feature type="transmembrane region" description="Helical" evidence="6">
    <location>
        <begin position="360"/>
        <end position="379"/>
    </location>
</feature>
<dbReference type="InterPro" id="IPR036259">
    <property type="entry name" value="MFS_trans_sf"/>
</dbReference>
<dbReference type="SUPFAM" id="SSF103473">
    <property type="entry name" value="MFS general substrate transporter"/>
    <property type="match status" value="1"/>
</dbReference>
<keyword evidence="4 6" id="KW-1133">Transmembrane helix</keyword>
<reference evidence="8" key="1">
    <citation type="submission" date="2020-11" db="EMBL/GenBank/DDBJ databases">
        <title>Nocardia NEAU-351.nov., a novel actinomycete isolated from the cow dung.</title>
        <authorList>
            <person name="Zhang X."/>
        </authorList>
    </citation>
    <scope>NUCLEOTIDE SEQUENCE</scope>
    <source>
        <strain evidence="8">NEAU-351</strain>
    </source>
</reference>
<dbReference type="InterPro" id="IPR050189">
    <property type="entry name" value="MFS_Efflux_Transporters"/>
</dbReference>
<feature type="transmembrane region" description="Helical" evidence="6">
    <location>
        <begin position="272"/>
        <end position="290"/>
    </location>
</feature>
<proteinExistence type="predicted"/>
<dbReference type="GO" id="GO:0022857">
    <property type="term" value="F:transmembrane transporter activity"/>
    <property type="evidence" value="ECO:0007669"/>
    <property type="project" value="InterPro"/>
</dbReference>
<dbReference type="PROSITE" id="PS50850">
    <property type="entry name" value="MFS"/>
    <property type="match status" value="1"/>
</dbReference>
<dbReference type="Pfam" id="PF07690">
    <property type="entry name" value="MFS_1"/>
    <property type="match status" value="1"/>
</dbReference>
<evidence type="ECO:0000256" key="4">
    <source>
        <dbReference type="ARBA" id="ARBA00022989"/>
    </source>
</evidence>
<dbReference type="InterPro" id="IPR020846">
    <property type="entry name" value="MFS_dom"/>
</dbReference>
<feature type="transmembrane region" description="Helical" evidence="6">
    <location>
        <begin position="296"/>
        <end position="314"/>
    </location>
</feature>